<protein>
    <submittedName>
        <fullName evidence="2">Uncharacterized protein</fullName>
    </submittedName>
</protein>
<evidence type="ECO:0000313" key="2">
    <source>
        <dbReference type="EMBL" id="KRT67375.1"/>
    </source>
</evidence>
<keyword evidence="1" id="KW-0812">Transmembrane</keyword>
<accession>A0A0T5ZX77</accession>
<feature type="transmembrane region" description="Helical" evidence="1">
    <location>
        <begin position="38"/>
        <end position="63"/>
    </location>
</feature>
<keyword evidence="1" id="KW-1133">Transmembrane helix</keyword>
<dbReference type="Proteomes" id="UP000051297">
    <property type="component" value="Unassembled WGS sequence"/>
</dbReference>
<name>A0A0T5ZX77_UNCKA</name>
<sequence>MRSFLLLLAAAAIVYTMTQINALLGTGGPVVVSSIQDLVWAWRGFGAFLALAALLTVCALGFWRSVKA</sequence>
<evidence type="ECO:0000256" key="1">
    <source>
        <dbReference type="SAM" id="Phobius"/>
    </source>
</evidence>
<reference evidence="2 3" key="1">
    <citation type="submission" date="2015-05" db="EMBL/GenBank/DDBJ databases">
        <title>Critical biogeochemical functions in the subsurface are associated with bacteria from new phyla and little studied lineages.</title>
        <authorList>
            <person name="Hug L.A."/>
            <person name="Thomas B.C."/>
            <person name="Sharon I."/>
            <person name="Brown C.T."/>
            <person name="Sharma R."/>
            <person name="Hettich R.L."/>
            <person name="Wilkins M.J."/>
            <person name="Williams K.H."/>
            <person name="Singh A."/>
            <person name="Banfield J.F."/>
        </authorList>
    </citation>
    <scope>NUCLEOTIDE SEQUENCE [LARGE SCALE GENOMIC DNA]</scope>
    <source>
        <strain evidence="2">CSP1-7</strain>
    </source>
</reference>
<keyword evidence="1" id="KW-0472">Membrane</keyword>
<proteinExistence type="predicted"/>
<dbReference type="AlphaFoldDB" id="A0A0T5ZX77"/>
<dbReference type="STRING" id="1576480.XU08_C0003G0048"/>
<organism evidence="2 3">
    <name type="scientific">candidate division WWE3 bacterium CSP1-7</name>
    <dbReference type="NCBI Taxonomy" id="1576480"/>
    <lineage>
        <taxon>Bacteria</taxon>
        <taxon>Katanobacteria</taxon>
    </lineage>
</organism>
<evidence type="ECO:0000313" key="3">
    <source>
        <dbReference type="Proteomes" id="UP000051297"/>
    </source>
</evidence>
<dbReference type="EMBL" id="LDXK01000003">
    <property type="protein sequence ID" value="KRT67375.1"/>
    <property type="molecule type" value="Genomic_DNA"/>
</dbReference>
<gene>
    <name evidence="2" type="ORF">XU08_C0003G0048</name>
</gene>
<comment type="caution">
    <text evidence="2">The sequence shown here is derived from an EMBL/GenBank/DDBJ whole genome shotgun (WGS) entry which is preliminary data.</text>
</comment>